<evidence type="ECO:0000256" key="2">
    <source>
        <dbReference type="ARBA" id="ARBA00023125"/>
    </source>
</evidence>
<dbReference type="SUPFAM" id="SSF51215">
    <property type="entry name" value="Regulatory protein AraC"/>
    <property type="match status" value="1"/>
</dbReference>
<accession>A0ABW3AVU2</accession>
<dbReference type="Proteomes" id="UP001597010">
    <property type="component" value="Unassembled WGS sequence"/>
</dbReference>
<proteinExistence type="predicted"/>
<dbReference type="PANTHER" id="PTHR43280:SF32">
    <property type="entry name" value="TRANSCRIPTIONAL REGULATORY PROTEIN"/>
    <property type="match status" value="1"/>
</dbReference>
<organism evidence="5 6">
    <name type="scientific">Mucilaginibacter litoreus</name>
    <dbReference type="NCBI Taxonomy" id="1048221"/>
    <lineage>
        <taxon>Bacteria</taxon>
        <taxon>Pseudomonadati</taxon>
        <taxon>Bacteroidota</taxon>
        <taxon>Sphingobacteriia</taxon>
        <taxon>Sphingobacteriales</taxon>
        <taxon>Sphingobacteriaceae</taxon>
        <taxon>Mucilaginibacter</taxon>
    </lineage>
</organism>
<evidence type="ECO:0000313" key="6">
    <source>
        <dbReference type="Proteomes" id="UP001597010"/>
    </source>
</evidence>
<protein>
    <submittedName>
        <fullName evidence="5">Helix-turn-helix domain-containing protein</fullName>
    </submittedName>
</protein>
<dbReference type="Pfam" id="PF12833">
    <property type="entry name" value="HTH_18"/>
    <property type="match status" value="1"/>
</dbReference>
<dbReference type="PROSITE" id="PS01124">
    <property type="entry name" value="HTH_ARAC_FAMILY_2"/>
    <property type="match status" value="1"/>
</dbReference>
<name>A0ABW3AVU2_9SPHI</name>
<dbReference type="InterPro" id="IPR018060">
    <property type="entry name" value="HTH_AraC"/>
</dbReference>
<dbReference type="InterPro" id="IPR020449">
    <property type="entry name" value="Tscrpt_reg_AraC-type_HTH"/>
</dbReference>
<dbReference type="PRINTS" id="PR00032">
    <property type="entry name" value="HTHARAC"/>
</dbReference>
<dbReference type="EMBL" id="JBHTHZ010000013">
    <property type="protein sequence ID" value="MFD0794904.1"/>
    <property type="molecule type" value="Genomic_DNA"/>
</dbReference>
<keyword evidence="6" id="KW-1185">Reference proteome</keyword>
<reference evidence="6" key="1">
    <citation type="journal article" date="2019" name="Int. J. Syst. Evol. Microbiol.">
        <title>The Global Catalogue of Microorganisms (GCM) 10K type strain sequencing project: providing services to taxonomists for standard genome sequencing and annotation.</title>
        <authorList>
            <consortium name="The Broad Institute Genomics Platform"/>
            <consortium name="The Broad Institute Genome Sequencing Center for Infectious Disease"/>
            <person name="Wu L."/>
            <person name="Ma J."/>
        </authorList>
    </citation>
    <scope>NUCLEOTIDE SEQUENCE [LARGE SCALE GENOMIC DNA]</scope>
    <source>
        <strain evidence="6">CCUG 61484</strain>
    </source>
</reference>
<evidence type="ECO:0000256" key="3">
    <source>
        <dbReference type="ARBA" id="ARBA00023163"/>
    </source>
</evidence>
<keyword evidence="3" id="KW-0804">Transcription</keyword>
<dbReference type="Pfam" id="PF02311">
    <property type="entry name" value="AraC_binding"/>
    <property type="match status" value="1"/>
</dbReference>
<gene>
    <name evidence="5" type="ORF">ACFQZX_14855</name>
</gene>
<comment type="caution">
    <text evidence="5">The sequence shown here is derived from an EMBL/GenBank/DDBJ whole genome shotgun (WGS) entry which is preliminary data.</text>
</comment>
<dbReference type="InterPro" id="IPR037923">
    <property type="entry name" value="HTH-like"/>
</dbReference>
<evidence type="ECO:0000259" key="4">
    <source>
        <dbReference type="PROSITE" id="PS01124"/>
    </source>
</evidence>
<dbReference type="SMART" id="SM00342">
    <property type="entry name" value="HTH_ARAC"/>
    <property type="match status" value="1"/>
</dbReference>
<dbReference type="PANTHER" id="PTHR43280">
    <property type="entry name" value="ARAC-FAMILY TRANSCRIPTIONAL REGULATOR"/>
    <property type="match status" value="1"/>
</dbReference>
<dbReference type="InterPro" id="IPR009057">
    <property type="entry name" value="Homeodomain-like_sf"/>
</dbReference>
<keyword evidence="1" id="KW-0805">Transcription regulation</keyword>
<feature type="domain" description="HTH araC/xylS-type" evidence="4">
    <location>
        <begin position="181"/>
        <end position="279"/>
    </location>
</feature>
<dbReference type="InterPro" id="IPR003313">
    <property type="entry name" value="AraC-bd"/>
</dbReference>
<evidence type="ECO:0000313" key="5">
    <source>
        <dbReference type="EMBL" id="MFD0794904.1"/>
    </source>
</evidence>
<sequence>MRDIPVHQLKERASTGLEVWRYSPDDPEDDVVMDAHRDDHYIFFVIENGTASLMIDFQEVFFPPQTLYYVLPGQVHHRIYNEMAGGWFIAVDTMLVPPDCRKVFEGKLEIQQPHTLSDVKMDQCRLLLNLLHQRFVEDDGAPFNLPVLHSLLQSFIGIAAGCFTCAESPTIQVSRPIEIAQQFKKTLVDNICTVKSPSAYADILRVSESYLNESLKKVTGMSVSYWILNEVMLEAKRLLYYSQLNVKEVAHRLGYDDHAYFSRIFKKSEGITPLSFRAAYRK</sequence>
<keyword evidence="2" id="KW-0238">DNA-binding</keyword>
<dbReference type="SUPFAM" id="SSF46689">
    <property type="entry name" value="Homeodomain-like"/>
    <property type="match status" value="1"/>
</dbReference>
<dbReference type="Gene3D" id="1.10.10.60">
    <property type="entry name" value="Homeodomain-like"/>
    <property type="match status" value="1"/>
</dbReference>
<dbReference type="RefSeq" id="WP_377116762.1">
    <property type="nucleotide sequence ID" value="NZ_JBHTHZ010000013.1"/>
</dbReference>
<evidence type="ECO:0000256" key="1">
    <source>
        <dbReference type="ARBA" id="ARBA00023015"/>
    </source>
</evidence>